<evidence type="ECO:0000256" key="1">
    <source>
        <dbReference type="SAM" id="Phobius"/>
    </source>
</evidence>
<keyword evidence="1" id="KW-0472">Membrane</keyword>
<dbReference type="AlphaFoldDB" id="A6JNI5"/>
<reference evidence="2 3" key="1">
    <citation type="submission" date="2005-09" db="EMBL/GenBank/DDBJ databases">
        <authorList>
            <person name="Mural R.J."/>
            <person name="Li P.W."/>
            <person name="Adams M.D."/>
            <person name="Amanatides P.G."/>
            <person name="Baden-Tillson H."/>
            <person name="Barnstead M."/>
            <person name="Chin S.H."/>
            <person name="Dew I."/>
            <person name="Evans C.A."/>
            <person name="Ferriera S."/>
            <person name="Flanigan M."/>
            <person name="Fosler C."/>
            <person name="Glodek A."/>
            <person name="Gu Z."/>
            <person name="Holt R.A."/>
            <person name="Jennings D."/>
            <person name="Kraft C.L."/>
            <person name="Lu F."/>
            <person name="Nguyen T."/>
            <person name="Nusskern D.R."/>
            <person name="Pfannkoch C.M."/>
            <person name="Sitter C."/>
            <person name="Sutton G.G."/>
            <person name="Venter J.C."/>
            <person name="Wang Z."/>
            <person name="Woodage T."/>
            <person name="Zheng X.H."/>
            <person name="Zhong F."/>
        </authorList>
    </citation>
    <scope>NUCLEOTIDE SEQUENCE [LARGE SCALE GENOMIC DNA]</scope>
    <source>
        <strain>BN</strain>
        <strain evidence="3">Sprague-Dawley</strain>
    </source>
</reference>
<accession>A6JNI5</accession>
<protein>
    <submittedName>
        <fullName evidence="2">RCG31912, isoform CRA_a</fullName>
    </submittedName>
</protein>
<gene>
    <name evidence="2" type="ORF">rCG_31912</name>
</gene>
<sequence>MWCICFITELHVWHTVGVGGLGFLFLFLFLFFIFYFIYLFLRFKVMVVHPFNFSLGRQRQVEVCDFKASLILHSSRTMKLYSEKPYLKKKSKQKVYWINCLFVYECIYANSICGYQRTAYWESVLCAYLVF</sequence>
<name>A6JNI5_RAT</name>
<dbReference type="Proteomes" id="UP000234681">
    <property type="component" value="Chromosome 8"/>
</dbReference>
<evidence type="ECO:0000313" key="3">
    <source>
        <dbReference type="Proteomes" id="UP000234681"/>
    </source>
</evidence>
<keyword evidence="1" id="KW-0812">Transmembrane</keyword>
<organism evidence="2 3">
    <name type="scientific">Rattus norvegicus</name>
    <name type="common">Rat</name>
    <dbReference type="NCBI Taxonomy" id="10116"/>
    <lineage>
        <taxon>Eukaryota</taxon>
        <taxon>Metazoa</taxon>
        <taxon>Chordata</taxon>
        <taxon>Craniata</taxon>
        <taxon>Vertebrata</taxon>
        <taxon>Euteleostomi</taxon>
        <taxon>Mammalia</taxon>
        <taxon>Eutheria</taxon>
        <taxon>Euarchontoglires</taxon>
        <taxon>Glires</taxon>
        <taxon>Rodentia</taxon>
        <taxon>Myomorpha</taxon>
        <taxon>Muroidea</taxon>
        <taxon>Muridae</taxon>
        <taxon>Murinae</taxon>
        <taxon>Rattus</taxon>
    </lineage>
</organism>
<keyword evidence="1" id="KW-1133">Transmembrane helix</keyword>
<dbReference type="EMBL" id="CH473993">
    <property type="protein sequence ID" value="EDL78381.1"/>
    <property type="molecule type" value="Genomic_DNA"/>
</dbReference>
<feature type="transmembrane region" description="Helical" evidence="1">
    <location>
        <begin position="20"/>
        <end position="41"/>
    </location>
</feature>
<evidence type="ECO:0000313" key="2">
    <source>
        <dbReference type="EMBL" id="EDL78381.1"/>
    </source>
</evidence>
<proteinExistence type="predicted"/>